<proteinExistence type="predicted"/>
<reference evidence="1" key="1">
    <citation type="journal article" date="2014" name="Front. Microbiol.">
        <title>High frequency of phylogenetically diverse reductive dehalogenase-homologous genes in deep subseafloor sedimentary metagenomes.</title>
        <authorList>
            <person name="Kawai M."/>
            <person name="Futagami T."/>
            <person name="Toyoda A."/>
            <person name="Takaki Y."/>
            <person name="Nishi S."/>
            <person name="Hori S."/>
            <person name="Arai W."/>
            <person name="Tsubouchi T."/>
            <person name="Morono Y."/>
            <person name="Uchiyama I."/>
            <person name="Ito T."/>
            <person name="Fujiyama A."/>
            <person name="Inagaki F."/>
            <person name="Takami H."/>
        </authorList>
    </citation>
    <scope>NUCLEOTIDE SEQUENCE</scope>
    <source>
        <strain evidence="1">Expedition CK06-06</strain>
    </source>
</reference>
<accession>X1IGU2</accession>
<evidence type="ECO:0000313" key="1">
    <source>
        <dbReference type="EMBL" id="GAH56788.1"/>
    </source>
</evidence>
<name>X1IGU2_9ZZZZ</name>
<gene>
    <name evidence="1" type="ORF">S03H2_34571</name>
</gene>
<organism evidence="1">
    <name type="scientific">marine sediment metagenome</name>
    <dbReference type="NCBI Taxonomy" id="412755"/>
    <lineage>
        <taxon>unclassified sequences</taxon>
        <taxon>metagenomes</taxon>
        <taxon>ecological metagenomes</taxon>
    </lineage>
</organism>
<sequence length="59" mass="6009">MRIDGRFRQGGESTVKLVNKVLSEGGGFGEGLSAFWAMPAVVSLVGGEQGFGDPGVPGV</sequence>
<protein>
    <submittedName>
        <fullName evidence="1">Uncharacterized protein</fullName>
    </submittedName>
</protein>
<dbReference type="EMBL" id="BARU01021106">
    <property type="protein sequence ID" value="GAH56788.1"/>
    <property type="molecule type" value="Genomic_DNA"/>
</dbReference>
<dbReference type="AlphaFoldDB" id="X1IGU2"/>
<comment type="caution">
    <text evidence="1">The sequence shown here is derived from an EMBL/GenBank/DDBJ whole genome shotgun (WGS) entry which is preliminary data.</text>
</comment>
<feature type="non-terminal residue" evidence="1">
    <location>
        <position position="59"/>
    </location>
</feature>